<comment type="caution">
    <text evidence="1">The sequence shown here is derived from an EMBL/GenBank/DDBJ whole genome shotgun (WGS) entry which is preliminary data.</text>
</comment>
<proteinExistence type="predicted"/>
<evidence type="ECO:0000313" key="1">
    <source>
        <dbReference type="EMBL" id="MFC5528261.1"/>
    </source>
</evidence>
<dbReference type="RefSeq" id="WP_378110088.1">
    <property type="nucleotide sequence ID" value="NZ_JBHSNC010000007.1"/>
</dbReference>
<evidence type="ECO:0000313" key="2">
    <source>
        <dbReference type="Proteomes" id="UP001596108"/>
    </source>
</evidence>
<reference evidence="2" key="1">
    <citation type="journal article" date="2019" name="Int. J. Syst. Evol. Microbiol.">
        <title>The Global Catalogue of Microorganisms (GCM) 10K type strain sequencing project: providing services to taxonomists for standard genome sequencing and annotation.</title>
        <authorList>
            <consortium name="The Broad Institute Genomics Platform"/>
            <consortium name="The Broad Institute Genome Sequencing Center for Infectious Disease"/>
            <person name="Wu L."/>
            <person name="Ma J."/>
        </authorList>
    </citation>
    <scope>NUCLEOTIDE SEQUENCE [LARGE SCALE GENOMIC DNA]</scope>
    <source>
        <strain evidence="2">CGMCC 1.18578</strain>
    </source>
</reference>
<dbReference type="Pfam" id="PF24741">
    <property type="entry name" value="AlkZ-rel"/>
    <property type="match status" value="1"/>
</dbReference>
<sequence length="227" mass="25543">MQTTMKVEQYDEAVKAIREIGILPLSPLFPEYPSLESLTNKADWYTETDRDPWLWRARFPADGVAAYGKFFKKKSILIARELVPAVKSIIGQSASMQQRYADGLVSKTMLDLQALIEVNPGIETRALRKLSGLDATEHKKAYDQAITELQAGMDIVISGVKQRLNDNGDKNGWNSTSFESADHWLTANQIDTNPIDVNEAKRFVHDWLQPICNADALKMFNKLLGLT</sequence>
<protein>
    <submittedName>
        <fullName evidence="1">Uncharacterized protein</fullName>
    </submittedName>
</protein>
<accession>A0ABW0QTE5</accession>
<keyword evidence="2" id="KW-1185">Reference proteome</keyword>
<dbReference type="EMBL" id="JBHSNC010000007">
    <property type="protein sequence ID" value="MFC5528261.1"/>
    <property type="molecule type" value="Genomic_DNA"/>
</dbReference>
<name>A0ABW0QTE5_9BACL</name>
<dbReference type="Proteomes" id="UP001596108">
    <property type="component" value="Unassembled WGS sequence"/>
</dbReference>
<organism evidence="1 2">
    <name type="scientific">Cohnella yongneupensis</name>
    <dbReference type="NCBI Taxonomy" id="425006"/>
    <lineage>
        <taxon>Bacteria</taxon>
        <taxon>Bacillati</taxon>
        <taxon>Bacillota</taxon>
        <taxon>Bacilli</taxon>
        <taxon>Bacillales</taxon>
        <taxon>Paenibacillaceae</taxon>
        <taxon>Cohnella</taxon>
    </lineage>
</organism>
<dbReference type="InterPro" id="IPR056298">
    <property type="entry name" value="AlkZ-rel"/>
</dbReference>
<gene>
    <name evidence="1" type="ORF">ACFPQ4_02190</name>
</gene>